<sequence>MSDKASVTTIKFNDIDTKENLSALAHQYQGEWDGKTLHIDHEQFKLDIHCFSYMRMVSIDLCEASVYQPVTFVQAPESEEDFIYIRLGFSGTIVNAPLPDEFHSNGIFIYNSSQHFEVDFPAGVNDRWIVIKFPKRLYYEFFEREETKLKQILDDTEPWFHYLPLNAEIEEYIKIIFQNGVSPHGRKIAPFSKALDTISAITEQLEAEEPGNIQKRIHPTDLRIIISIKDQILGSLDNLPKLDDLSEEHGMSVSKIHRLFKHVFKMPVLKFYNQQKVELLRQKIQHTDDSLTNIAADLGFSHVAHMSRVFKKHYGYAPSALRRA</sequence>
<organism evidence="4 5">
    <name type="scientific">Persicobacter diffluens</name>
    <dbReference type="NCBI Taxonomy" id="981"/>
    <lineage>
        <taxon>Bacteria</taxon>
        <taxon>Pseudomonadati</taxon>
        <taxon>Bacteroidota</taxon>
        <taxon>Cytophagia</taxon>
        <taxon>Cytophagales</taxon>
        <taxon>Persicobacteraceae</taxon>
        <taxon>Persicobacter</taxon>
    </lineage>
</organism>
<dbReference type="SMART" id="SM00342">
    <property type="entry name" value="HTH_ARAC"/>
    <property type="match status" value="1"/>
</dbReference>
<evidence type="ECO:0000256" key="1">
    <source>
        <dbReference type="ARBA" id="ARBA00023015"/>
    </source>
</evidence>
<dbReference type="InterPro" id="IPR009057">
    <property type="entry name" value="Homeodomain-like_sf"/>
</dbReference>
<dbReference type="Pfam" id="PF12833">
    <property type="entry name" value="HTH_18"/>
    <property type="match status" value="1"/>
</dbReference>
<dbReference type="InterPro" id="IPR053142">
    <property type="entry name" value="PchR_regulatory_protein"/>
</dbReference>
<dbReference type="PANTHER" id="PTHR47893:SF1">
    <property type="entry name" value="REGULATORY PROTEIN PCHR"/>
    <property type="match status" value="1"/>
</dbReference>
<dbReference type="SUPFAM" id="SSF46689">
    <property type="entry name" value="Homeodomain-like"/>
    <property type="match status" value="1"/>
</dbReference>
<dbReference type="GO" id="GO:0043565">
    <property type="term" value="F:sequence-specific DNA binding"/>
    <property type="evidence" value="ECO:0007669"/>
    <property type="project" value="InterPro"/>
</dbReference>
<dbReference type="AlphaFoldDB" id="A0AAN4W2N3"/>
<dbReference type="EMBL" id="BQKE01000006">
    <property type="protein sequence ID" value="GJM64566.1"/>
    <property type="molecule type" value="Genomic_DNA"/>
</dbReference>
<evidence type="ECO:0000313" key="4">
    <source>
        <dbReference type="EMBL" id="GJM64566.1"/>
    </source>
</evidence>
<evidence type="ECO:0000256" key="2">
    <source>
        <dbReference type="ARBA" id="ARBA00023163"/>
    </source>
</evidence>
<dbReference type="RefSeq" id="WP_338239626.1">
    <property type="nucleotide sequence ID" value="NZ_BQKE01000006.1"/>
</dbReference>
<dbReference type="PANTHER" id="PTHR47893">
    <property type="entry name" value="REGULATORY PROTEIN PCHR"/>
    <property type="match status" value="1"/>
</dbReference>
<keyword evidence="1" id="KW-0805">Transcription regulation</keyword>
<proteinExistence type="predicted"/>
<accession>A0AAN4W2N3</accession>
<reference evidence="4 5" key="1">
    <citation type="submission" date="2021-12" db="EMBL/GenBank/DDBJ databases">
        <title>Genome sequencing of bacteria with rrn-lacking chromosome and rrn-plasmid.</title>
        <authorList>
            <person name="Anda M."/>
            <person name="Iwasaki W."/>
        </authorList>
    </citation>
    <scope>NUCLEOTIDE SEQUENCE [LARGE SCALE GENOMIC DNA]</scope>
    <source>
        <strain evidence="4 5">NBRC 15940</strain>
    </source>
</reference>
<protein>
    <recommendedName>
        <fullName evidence="3">HTH araC/xylS-type domain-containing protein</fullName>
    </recommendedName>
</protein>
<dbReference type="InterPro" id="IPR018060">
    <property type="entry name" value="HTH_AraC"/>
</dbReference>
<dbReference type="Proteomes" id="UP001310022">
    <property type="component" value="Unassembled WGS sequence"/>
</dbReference>
<comment type="caution">
    <text evidence="4">The sequence shown here is derived from an EMBL/GenBank/DDBJ whole genome shotgun (WGS) entry which is preliminary data.</text>
</comment>
<dbReference type="Gene3D" id="1.10.10.60">
    <property type="entry name" value="Homeodomain-like"/>
    <property type="match status" value="1"/>
</dbReference>
<evidence type="ECO:0000313" key="5">
    <source>
        <dbReference type="Proteomes" id="UP001310022"/>
    </source>
</evidence>
<dbReference type="PROSITE" id="PS01124">
    <property type="entry name" value="HTH_ARAC_FAMILY_2"/>
    <property type="match status" value="1"/>
</dbReference>
<keyword evidence="5" id="KW-1185">Reference proteome</keyword>
<dbReference type="GO" id="GO:0003700">
    <property type="term" value="F:DNA-binding transcription factor activity"/>
    <property type="evidence" value="ECO:0007669"/>
    <property type="project" value="InterPro"/>
</dbReference>
<feature type="domain" description="HTH araC/xylS-type" evidence="3">
    <location>
        <begin position="222"/>
        <end position="324"/>
    </location>
</feature>
<keyword evidence="2" id="KW-0804">Transcription</keyword>
<name>A0AAN4W2N3_9BACT</name>
<gene>
    <name evidence="4" type="ORF">PEDI_51180</name>
</gene>
<evidence type="ECO:0000259" key="3">
    <source>
        <dbReference type="PROSITE" id="PS01124"/>
    </source>
</evidence>